<evidence type="ECO:0000313" key="2">
    <source>
        <dbReference type="Proteomes" id="UP001432027"/>
    </source>
</evidence>
<name>A0AAV5TY28_9BILA</name>
<proteinExistence type="predicted"/>
<protein>
    <submittedName>
        <fullName evidence="1">Uncharacterized protein</fullName>
    </submittedName>
</protein>
<dbReference type="Proteomes" id="UP001432027">
    <property type="component" value="Unassembled WGS sequence"/>
</dbReference>
<reference evidence="1" key="1">
    <citation type="submission" date="2023-10" db="EMBL/GenBank/DDBJ databases">
        <title>Genome assembly of Pristionchus species.</title>
        <authorList>
            <person name="Yoshida K."/>
            <person name="Sommer R.J."/>
        </authorList>
    </citation>
    <scope>NUCLEOTIDE SEQUENCE</scope>
    <source>
        <strain evidence="1">RS0144</strain>
    </source>
</reference>
<organism evidence="1 2">
    <name type="scientific">Pristionchus entomophagus</name>
    <dbReference type="NCBI Taxonomy" id="358040"/>
    <lineage>
        <taxon>Eukaryota</taxon>
        <taxon>Metazoa</taxon>
        <taxon>Ecdysozoa</taxon>
        <taxon>Nematoda</taxon>
        <taxon>Chromadorea</taxon>
        <taxon>Rhabditida</taxon>
        <taxon>Rhabditina</taxon>
        <taxon>Diplogasteromorpha</taxon>
        <taxon>Diplogasteroidea</taxon>
        <taxon>Neodiplogasteridae</taxon>
        <taxon>Pristionchus</taxon>
    </lineage>
</organism>
<comment type="caution">
    <text evidence="1">The sequence shown here is derived from an EMBL/GenBank/DDBJ whole genome shotgun (WGS) entry which is preliminary data.</text>
</comment>
<dbReference type="AlphaFoldDB" id="A0AAV5TY28"/>
<evidence type="ECO:0000313" key="1">
    <source>
        <dbReference type="EMBL" id="GMS99445.1"/>
    </source>
</evidence>
<feature type="non-terminal residue" evidence="1">
    <location>
        <position position="153"/>
    </location>
</feature>
<dbReference type="EMBL" id="BTSX01000005">
    <property type="protein sequence ID" value="GMS99445.1"/>
    <property type="molecule type" value="Genomic_DNA"/>
</dbReference>
<sequence length="153" mass="17859">MAVVSRKLEALTVTARPKTRKIQAEKLHVSSYDSKTTKLFDVVVECRKSPFSRVFRRNNRCQETCRICEDLHTKFSHFKPILHLHAVFKLVSTIQNRYAFNELRFEIQGVLEAYFDLCLRYVQLLDANALTISSRSHVTQDPDVLISLNNWMI</sequence>
<accession>A0AAV5TY28</accession>
<keyword evidence="2" id="KW-1185">Reference proteome</keyword>
<gene>
    <name evidence="1" type="ORF">PENTCL1PPCAC_21620</name>
</gene>